<proteinExistence type="predicted"/>
<evidence type="ECO:0000256" key="1">
    <source>
        <dbReference type="SAM" id="MobiDB-lite"/>
    </source>
</evidence>
<comment type="caution">
    <text evidence="2">The sequence shown here is derived from an EMBL/GenBank/DDBJ whole genome shotgun (WGS) entry which is preliminary data.</text>
</comment>
<feature type="region of interest" description="Disordered" evidence="1">
    <location>
        <begin position="66"/>
        <end position="91"/>
    </location>
</feature>
<dbReference type="AlphaFoldDB" id="A0A448X0U5"/>
<organism evidence="2 4">
    <name type="scientific">Protopolystoma xenopodis</name>
    <dbReference type="NCBI Taxonomy" id="117903"/>
    <lineage>
        <taxon>Eukaryota</taxon>
        <taxon>Metazoa</taxon>
        <taxon>Spiralia</taxon>
        <taxon>Lophotrochozoa</taxon>
        <taxon>Platyhelminthes</taxon>
        <taxon>Monogenea</taxon>
        <taxon>Polyopisthocotylea</taxon>
        <taxon>Polystomatidea</taxon>
        <taxon>Polystomatidae</taxon>
        <taxon>Protopolystoma</taxon>
    </lineage>
</organism>
<dbReference type="EMBL" id="CAAALY010071141">
    <property type="protein sequence ID" value="VEL25012.1"/>
    <property type="molecule type" value="Genomic_DNA"/>
</dbReference>
<evidence type="ECO:0000313" key="3">
    <source>
        <dbReference type="EMBL" id="VEL43895.1"/>
    </source>
</evidence>
<gene>
    <name evidence="2" type="ORF">PXEA_LOCUS18452</name>
    <name evidence="3" type="ORF">PXEA_LOCUS37335</name>
</gene>
<accession>A0A448X0U5</accession>
<evidence type="ECO:0000313" key="2">
    <source>
        <dbReference type="EMBL" id="VEL25012.1"/>
    </source>
</evidence>
<protein>
    <submittedName>
        <fullName evidence="2">Uncharacterized protein</fullName>
    </submittedName>
</protein>
<name>A0A448X0U5_9PLAT</name>
<dbReference type="EMBL" id="CAAALY010286520">
    <property type="protein sequence ID" value="VEL43895.1"/>
    <property type="molecule type" value="Genomic_DNA"/>
</dbReference>
<reference evidence="2" key="1">
    <citation type="submission" date="2018-11" db="EMBL/GenBank/DDBJ databases">
        <authorList>
            <consortium name="Pathogen Informatics"/>
        </authorList>
    </citation>
    <scope>NUCLEOTIDE SEQUENCE</scope>
</reference>
<keyword evidence="4" id="KW-1185">Reference proteome</keyword>
<evidence type="ECO:0000313" key="4">
    <source>
        <dbReference type="Proteomes" id="UP000784294"/>
    </source>
</evidence>
<feature type="non-terminal residue" evidence="2">
    <location>
        <position position="1"/>
    </location>
</feature>
<sequence length="130" mass="14635">EIAAARQLPKCLLSWLEARRKLLPDERRKYLPTKANLDCSWLELIKHLKSIVTSLEKRARAKRKVASSSNISQSSKERHFSKHITSASVGEPNKAVDELTEAVDFPPELKITHLVGDNCELVSSIISYPT</sequence>
<dbReference type="Proteomes" id="UP000784294">
    <property type="component" value="Unassembled WGS sequence"/>
</dbReference>